<protein>
    <recommendedName>
        <fullName evidence="5">Tyr recombinase domain-containing protein</fullName>
    </recommendedName>
</protein>
<dbReference type="Pfam" id="PF00589">
    <property type="entry name" value="Phage_integrase"/>
    <property type="match status" value="1"/>
</dbReference>
<evidence type="ECO:0000259" key="5">
    <source>
        <dbReference type="PROSITE" id="PS51898"/>
    </source>
</evidence>
<keyword evidence="7" id="KW-1185">Reference proteome</keyword>
<feature type="domain" description="Tyr recombinase" evidence="5">
    <location>
        <begin position="1678"/>
        <end position="1851"/>
    </location>
</feature>
<dbReference type="Proteomes" id="UP001642464">
    <property type="component" value="Unassembled WGS sequence"/>
</dbReference>
<feature type="compositionally biased region" description="Basic and acidic residues" evidence="3">
    <location>
        <begin position="388"/>
        <end position="405"/>
    </location>
</feature>
<feature type="region of interest" description="Disordered" evidence="3">
    <location>
        <begin position="1269"/>
        <end position="1294"/>
    </location>
</feature>
<evidence type="ECO:0000256" key="4">
    <source>
        <dbReference type="SAM" id="Phobius"/>
    </source>
</evidence>
<feature type="transmembrane region" description="Helical" evidence="4">
    <location>
        <begin position="85"/>
        <end position="108"/>
    </location>
</feature>
<evidence type="ECO:0000256" key="1">
    <source>
        <dbReference type="ARBA" id="ARBA00023172"/>
    </source>
</evidence>
<feature type="compositionally biased region" description="Low complexity" evidence="3">
    <location>
        <begin position="366"/>
        <end position="387"/>
    </location>
</feature>
<feature type="coiled-coil region" evidence="2">
    <location>
        <begin position="1590"/>
        <end position="1617"/>
    </location>
</feature>
<dbReference type="InterPro" id="IPR011010">
    <property type="entry name" value="DNA_brk_join_enz"/>
</dbReference>
<dbReference type="CDD" id="cd00397">
    <property type="entry name" value="DNA_BRE_C"/>
    <property type="match status" value="1"/>
</dbReference>
<keyword evidence="2" id="KW-0175">Coiled coil</keyword>
<keyword evidence="1" id="KW-0233">DNA recombination</keyword>
<dbReference type="InterPro" id="IPR002104">
    <property type="entry name" value="Integrase_catalytic"/>
</dbReference>
<evidence type="ECO:0000313" key="7">
    <source>
        <dbReference type="Proteomes" id="UP001642464"/>
    </source>
</evidence>
<dbReference type="EMBL" id="CAXAMM010005872">
    <property type="protein sequence ID" value="CAK9008956.1"/>
    <property type="molecule type" value="Genomic_DNA"/>
</dbReference>
<reference evidence="6 7" key="1">
    <citation type="submission" date="2024-02" db="EMBL/GenBank/DDBJ databases">
        <authorList>
            <person name="Chen Y."/>
            <person name="Shah S."/>
            <person name="Dougan E. K."/>
            <person name="Thang M."/>
            <person name="Chan C."/>
        </authorList>
    </citation>
    <scope>NUCLEOTIDE SEQUENCE [LARGE SCALE GENOMIC DNA]</scope>
</reference>
<sequence length="1864" mass="205627">MDRALTPFVVGASVSTWAWWRGFFGSQLGETLAQAVVSRGAGLVFPSLSTGSGDPFGALVQLSGVIVLLHLWPELNQLGRIVLRSLIALGWGLLALVELVSLAIQWLVRQCFWLLGKASELQEQEAFFTLSGMALAAGPPVPIGSFVLISRPPEWDEVMIGAFTDTHSHAICKTTNADGDAWIWVLIRVDGLNMRLPTLVAHGERRAPGGIVDGDVNWICTPPAGNTQWRPGAAEIPNIAAEANLILAQYNASGSGWTQNIPGTSGPLVEIAHVGGGVPGPLAAGGGAAAAAPPAGVGLGLGGESPSGATGQDLQALEAAVRDLQRLALSPGGKSQVTKKSKKKDRKHAKKSSKKKKRKKTRKHSGSSSDSSNSTSSSTSRSRSSRSSSDDKKSKPLRWREHGKDKSVSYADLTHVDALKLKRKGDLLAFASKHPGALTAHFLAGVYSRLSKGSLTRTGQLRDVSVTSWAHQFSGLTEVRDLKEVVTLAEILDSVNRKEISRALDIICQRIIAIQSAKQKGGSWEKAEAVELIDTRKSLAWFRRGGRLGSQMPFDVYYLQMAGALSDALKGGCDPLGFCDLFRSMLWNKGRSKCMNEFNKLQPSDGRVKGFSPSNVFPLPPLPAGYTLKGSVGGDRGEAIRSGGDLVLLALNWLHGGRGDLIPNIVTAAHQRVFSRVEETLKALVMTDEPTMGPQGLDHFMRQSQLYTGSGVVLALGVKGGVPDKAADVDLAGHLEEHFPWMAKQVLNPSCLLLPPKQRPKRVKRGFTWTAPSYPELVKKNVKAGLQKLKHPRQVARLGDKMVLAGAFAVVKDDREDRVITDPAVNQLLDPEALPRPRFAYIPALRSVTVPRTGLVAVTKRDARHYFHRLRIGRRWSRWLCSPPVDLPCRQGGKRLMYPAAQSAPMGFGPSAGWAQGLTDVVAKDADLPEHCRLHPDMIIPAELPIWGSIIDDIWGMDHLHDQSATGMGPEWLSRAEDAWCLRGVEPNSKKTVNLGLGQEVQGYYVHPTDHWVGLAMEKRRALYQASMTALMRPKIVAGVADRLIGKHSFLHSCRPVLRSIFQAVYPWLTAIRCERRAWVSWPAEVWIEFCVSTLLIPYAQFSMSSPWSQRVECTDASMTGLGRAFGIAPVSVVQAMARFSDHTKVYTNLKLPWSIGLTEEHKCPMRKVRLPRERIRWRFIGTPWRCTHITLGEADAIAWAAEDRFRRPGDDGARFVHPIDSAACAGCFTKGRSSSHQLNIRCRRVASINLAGGHEVWYPWLPSKDNPADEPSRRFEPVGPEPTACKEDAPSSTPPFDLRELGLWREDAVFFIHFCSGPRRKGDLLDAVEVLCTDNGVDIQCLAIDPLAEVGWKFTGYRADLLRHEWYTKIMQIIRSGRVVGGFGSPPCSTISAARHVPMKGRRPTGKLAGPRPVRSRKNPWEPLAYCSSREQLAVAVGSALFLVTLGLLGEIALDGGWIGLEHPADRGHEPYPSFFATPEVKDFMAMFKLFYTHLDQCMYGAISRKPTGLLQPQGCRSLSLACNHHVSHKQLLGLDEHGQFRTTPAAQYPPGFCFAVAQTLVDRLVVARAHHYLKPFAFLLGSLRDATLKKYALALERLNNELRRHDRHWANMSEEEQDLFLAEWLVDGCESGASKTEYGWALSAVQKLFPRMRVRTAWKVFDAWSQFAPVRQAPAAPPEFLHALVSIAMLLNRLPLAALIVVCYAGLLRVREALQLTYADLILGVDEIVLCLGHTKRGTEQKVLLRNSTVVQFLLQYISYSRKHDSDLVFNIGYSTALRWVKRLSWLLGGDECVVTTHTFRRSGASELARQGTPMADILVYGRWQSDRAAREYVRQGEVAIHRARQAMNADLRRRVRNWASL</sequence>
<organism evidence="6 7">
    <name type="scientific">Durusdinium trenchii</name>
    <dbReference type="NCBI Taxonomy" id="1381693"/>
    <lineage>
        <taxon>Eukaryota</taxon>
        <taxon>Sar</taxon>
        <taxon>Alveolata</taxon>
        <taxon>Dinophyceae</taxon>
        <taxon>Suessiales</taxon>
        <taxon>Symbiodiniaceae</taxon>
        <taxon>Durusdinium</taxon>
    </lineage>
</organism>
<name>A0ABP0J3N6_9DINO</name>
<dbReference type="PROSITE" id="PS51898">
    <property type="entry name" value="TYR_RECOMBINASE"/>
    <property type="match status" value="1"/>
</dbReference>
<gene>
    <name evidence="6" type="ORF">SCF082_LOCUS10094</name>
</gene>
<keyword evidence="4" id="KW-0812">Transmembrane</keyword>
<dbReference type="InterPro" id="IPR013762">
    <property type="entry name" value="Integrase-like_cat_sf"/>
</dbReference>
<comment type="caution">
    <text evidence="6">The sequence shown here is derived from an EMBL/GenBank/DDBJ whole genome shotgun (WGS) entry which is preliminary data.</text>
</comment>
<proteinExistence type="predicted"/>
<feature type="compositionally biased region" description="Basic residues" evidence="3">
    <location>
        <begin position="337"/>
        <end position="365"/>
    </location>
</feature>
<dbReference type="Gene3D" id="1.10.443.10">
    <property type="entry name" value="Intergrase catalytic core"/>
    <property type="match status" value="1"/>
</dbReference>
<evidence type="ECO:0000256" key="3">
    <source>
        <dbReference type="SAM" id="MobiDB-lite"/>
    </source>
</evidence>
<dbReference type="SUPFAM" id="SSF56349">
    <property type="entry name" value="DNA breaking-rejoining enzymes"/>
    <property type="match status" value="1"/>
</dbReference>
<keyword evidence="4" id="KW-1133">Transmembrane helix</keyword>
<keyword evidence="4" id="KW-0472">Membrane</keyword>
<evidence type="ECO:0000313" key="6">
    <source>
        <dbReference type="EMBL" id="CAK9008956.1"/>
    </source>
</evidence>
<feature type="non-terminal residue" evidence="6">
    <location>
        <position position="1864"/>
    </location>
</feature>
<evidence type="ECO:0000256" key="2">
    <source>
        <dbReference type="SAM" id="Coils"/>
    </source>
</evidence>
<feature type="region of interest" description="Disordered" evidence="3">
    <location>
        <begin position="327"/>
        <end position="405"/>
    </location>
</feature>
<accession>A0ABP0J3N6</accession>